<feature type="region of interest" description="Disordered" evidence="6">
    <location>
        <begin position="1327"/>
        <end position="1355"/>
    </location>
</feature>
<keyword evidence="1" id="KW-0805">Transcription regulation</keyword>
<dbReference type="PANTHER" id="PTHR12802">
    <property type="entry name" value="SWI/SNF COMPLEX-RELATED"/>
    <property type="match status" value="1"/>
</dbReference>
<dbReference type="GO" id="GO:0003677">
    <property type="term" value="F:DNA binding"/>
    <property type="evidence" value="ECO:0007669"/>
    <property type="project" value="UniProtKB-KW"/>
</dbReference>
<evidence type="ECO:0000259" key="7">
    <source>
        <dbReference type="PROSITE" id="PS50090"/>
    </source>
</evidence>
<feature type="domain" description="SANT" evidence="10">
    <location>
        <begin position="342"/>
        <end position="370"/>
    </location>
</feature>
<dbReference type="InterPro" id="IPR032451">
    <property type="entry name" value="SMARCC_C"/>
</dbReference>
<feature type="domain" description="SWIRM" evidence="9">
    <location>
        <begin position="70"/>
        <end position="166"/>
    </location>
</feature>
<evidence type="ECO:0000256" key="3">
    <source>
        <dbReference type="ARBA" id="ARBA00023163"/>
    </source>
</evidence>
<evidence type="ECO:0000256" key="1">
    <source>
        <dbReference type="ARBA" id="ARBA00023015"/>
    </source>
</evidence>
<dbReference type="InterPro" id="IPR017884">
    <property type="entry name" value="SANT_dom"/>
</dbReference>
<evidence type="ECO:0000259" key="8">
    <source>
        <dbReference type="PROSITE" id="PS50217"/>
    </source>
</evidence>
<dbReference type="InterPro" id="IPR036388">
    <property type="entry name" value="WH-like_DNA-bd_sf"/>
</dbReference>
<dbReference type="Pfam" id="PF16495">
    <property type="entry name" value="SWIRM-assoc_1"/>
    <property type="match status" value="1"/>
</dbReference>
<feature type="region of interest" description="Disordered" evidence="6">
    <location>
        <begin position="234"/>
        <end position="258"/>
    </location>
</feature>
<dbReference type="Gene3D" id="1.10.10.10">
    <property type="entry name" value="Winged helix-like DNA-binding domain superfamily/Winged helix DNA-binding domain"/>
    <property type="match status" value="1"/>
</dbReference>
<dbReference type="SUPFAM" id="SSF46689">
    <property type="entry name" value="Homeodomain-like"/>
    <property type="match status" value="2"/>
</dbReference>
<feature type="coiled-coil region" evidence="5">
    <location>
        <begin position="1111"/>
        <end position="1138"/>
    </location>
</feature>
<dbReference type="InterPro" id="IPR004827">
    <property type="entry name" value="bZIP"/>
</dbReference>
<dbReference type="Pfam" id="PF13516">
    <property type="entry name" value="LRR_6"/>
    <property type="match status" value="1"/>
</dbReference>
<dbReference type="Gene3D" id="1.20.5.170">
    <property type="match status" value="1"/>
</dbReference>
<feature type="compositionally biased region" description="Low complexity" evidence="6">
    <location>
        <begin position="8"/>
        <end position="19"/>
    </location>
</feature>
<feature type="domain" description="Myb-like" evidence="7">
    <location>
        <begin position="308"/>
        <end position="366"/>
    </location>
</feature>
<dbReference type="FunFam" id="1.10.10.10:FF:000020">
    <property type="entry name" value="SWI/SNF complex subunit SMARCC2 isoform c"/>
    <property type="match status" value="1"/>
</dbReference>
<evidence type="ECO:0000259" key="10">
    <source>
        <dbReference type="PROSITE" id="PS51293"/>
    </source>
</evidence>
<evidence type="ECO:0000256" key="2">
    <source>
        <dbReference type="ARBA" id="ARBA00023125"/>
    </source>
</evidence>
<accession>A0AAD9LLB4</accession>
<feature type="coiled-coil region" evidence="5">
    <location>
        <begin position="1269"/>
        <end position="1296"/>
    </location>
</feature>
<evidence type="ECO:0000313" key="11">
    <source>
        <dbReference type="EMBL" id="KAK1941063.1"/>
    </source>
</evidence>
<evidence type="ECO:0000256" key="5">
    <source>
        <dbReference type="SAM" id="Coils"/>
    </source>
</evidence>
<evidence type="ECO:0000256" key="4">
    <source>
        <dbReference type="ARBA" id="ARBA00023242"/>
    </source>
</evidence>
<dbReference type="Gene3D" id="3.80.10.10">
    <property type="entry name" value="Ribonuclease Inhibitor"/>
    <property type="match status" value="1"/>
</dbReference>
<dbReference type="InterPro" id="IPR009057">
    <property type="entry name" value="Homeodomain-like_sf"/>
</dbReference>
<feature type="compositionally biased region" description="Polar residues" evidence="6">
    <location>
        <begin position="20"/>
        <end position="34"/>
    </location>
</feature>
<keyword evidence="12" id="KW-1185">Reference proteome</keyword>
<dbReference type="PANTHER" id="PTHR12802:SF41">
    <property type="entry name" value="BRAHMA ASSOCIATED PROTEIN 155 KDA"/>
    <property type="match status" value="1"/>
</dbReference>
<dbReference type="PROSITE" id="PS51293">
    <property type="entry name" value="SANT"/>
    <property type="match status" value="1"/>
</dbReference>
<feature type="region of interest" description="Disordered" evidence="6">
    <location>
        <begin position="1"/>
        <end position="34"/>
    </location>
</feature>
<keyword evidence="2" id="KW-0238">DNA-binding</keyword>
<dbReference type="PROSITE" id="PS50090">
    <property type="entry name" value="MYB_LIKE"/>
    <property type="match status" value="1"/>
</dbReference>
<dbReference type="Pfam" id="PF04433">
    <property type="entry name" value="SWIRM"/>
    <property type="match status" value="1"/>
</dbReference>
<dbReference type="InterPro" id="IPR001611">
    <property type="entry name" value="Leu-rich_rpt"/>
</dbReference>
<dbReference type="CDD" id="cd00167">
    <property type="entry name" value="SANT"/>
    <property type="match status" value="1"/>
</dbReference>
<dbReference type="SUPFAM" id="SSF52047">
    <property type="entry name" value="RNI-like"/>
    <property type="match status" value="1"/>
</dbReference>
<gene>
    <name evidence="11" type="ORF">P3T76_007769</name>
</gene>
<dbReference type="CDD" id="cd14686">
    <property type="entry name" value="bZIP"/>
    <property type="match status" value="1"/>
</dbReference>
<name>A0AAD9LLB4_9STRA</name>
<dbReference type="GO" id="GO:0005634">
    <property type="term" value="C:nucleus"/>
    <property type="evidence" value="ECO:0007669"/>
    <property type="project" value="UniProtKB-ARBA"/>
</dbReference>
<dbReference type="InterPro" id="IPR032675">
    <property type="entry name" value="LRR_dom_sf"/>
</dbReference>
<organism evidence="11 12">
    <name type="scientific">Phytophthora citrophthora</name>
    <dbReference type="NCBI Taxonomy" id="4793"/>
    <lineage>
        <taxon>Eukaryota</taxon>
        <taxon>Sar</taxon>
        <taxon>Stramenopiles</taxon>
        <taxon>Oomycota</taxon>
        <taxon>Peronosporomycetes</taxon>
        <taxon>Peronosporales</taxon>
        <taxon>Peronosporaceae</taxon>
        <taxon>Phytophthora</taxon>
    </lineage>
</organism>
<evidence type="ECO:0000259" key="9">
    <source>
        <dbReference type="PROSITE" id="PS50934"/>
    </source>
</evidence>
<dbReference type="GO" id="GO:0003700">
    <property type="term" value="F:DNA-binding transcription factor activity"/>
    <property type="evidence" value="ECO:0007669"/>
    <property type="project" value="InterPro"/>
</dbReference>
<protein>
    <submittedName>
        <fullName evidence="11">SWI/SNF and RSC complexes subunit ssr2</fullName>
    </submittedName>
</protein>
<feature type="compositionally biased region" description="Basic and acidic residues" evidence="6">
    <location>
        <begin position="1342"/>
        <end position="1355"/>
    </location>
</feature>
<dbReference type="Proteomes" id="UP001259832">
    <property type="component" value="Unassembled WGS sequence"/>
</dbReference>
<evidence type="ECO:0000256" key="6">
    <source>
        <dbReference type="SAM" id="MobiDB-lite"/>
    </source>
</evidence>
<sequence>MATPVDLSASTSVSTAPSSITLAPTSSTSPDASNALTAAFPSTVQLSQSASNTDGSLQTDLNDSEGAKTVAVPRCSTWFAMDKINPIEKRMLPEFFAENASKTAEIYLKYRNYMVHAYRQQPGVYLTATACRRNLAGDACAILRVHEFLTHWGLINFHVPPHAMPPAVHSNYALKTADSTANNRELGPVSMLVTAKKENSSRVNAPLGCEACGKTRGPEDSFFELTPEAKKKLTSNGAATGGNSATPMTTANGKTSEEKEVTVGGFALRPGSGICEECYIRGAFPEGYDASDFVLMPTVAKNLSAAAKWTQEETDLLLEAVSSTRSNGVKSSESEDDGGSCDWSFVASKVGTKTADECLLHFLEMPMLNQTTTIQGNGLGNSIQSLRPFTAGEALNAPVLDLAALVEQVDPFVAKAAAHAAIGAIKRLHTMPATEQEAVKPVDSTAGATGVKAESTTSTTSLEAAAEAVVSSAEEAGVASIKAEDGDITMEDLSTATESASKAEDAKKDEPISKELAAVTEEAANATTVALLAVRAKKVAEETANGPVRDLVNQLLENQLRQMELKMQQLSVLEQAIVAEKEQLAKEKYQLYVDRLAFSQEKLNGMENGTRAEDEAQVTVTVDPPSCVVRTKNDQVVLDALVNPVANIKSVELRHFNLDQIPMDQLESLFGGCSLECQSLSLEKCSTSGDRFFALMTERLARNRVRLAHFRVRSCQQVTMTSLIAMSTLFTSYLVTLELSSCKLPRQAGIILSQSLQGCTSLRHLLLSDNNIRDGGLRAIADALKLLNMSSSNAVGAALGQEEHSSSSILEQLDISRNGITSTGFASLMQLPVRCLSAAGNAIESGVGALVQSNASKLETLCLFGNPLSEDGKLELVRSLFRRRDRTGKSALRELDLRVCGFNSRDSLDLLQRSFLQAATAGQHCSLQMLYLDSSVLPKDADTSGKHFNEGCESLKEIAKTNFPALCLCFQSDSHMELPDPIQFIPAKISKKAIVNTLTLSSELEAVAMATKSSLNATLASVASLPSSPSSTESVILEPVRPTAIVQAHPVQPPTISTAALPVAPLPMQHVDVEYIVSKTIECMSHNFELRLGQFLSRMETQQQERNSSQVQFLAAKVEACERALPRLEARLDMLTDRVAAGSAQLSKLQTDVALQLQQIRQEALTQQMGSNPYSSGSFAATQVSPSVALTSRMQSQVEELVSTRVQAIDQRLNSELDRVRAAQNTSTPSDPHAVVNAVSAHLTQFKHEFDINQAGVLRQFSETVSADGRRLEKRIEQVETQIESLESVIQSEQQASLLALEAISDAFNDPASTRKTQKAKMLSMQELKRQASLDKRRRRNREAMQRSRQRDKDQMEALRLEAQRLEDIHGKLLTQVDQTLAQLSTSESRNGRVAALQRRLEDAREQANKLMRQNRSFQDQLADRVKGEDRMEGLLKELVRDQEIQERIYRQLCREIPSDLGFGFTQEQAAQIVLTSRQQRTSVDKVGFADTQRVHLFGWTTLHRFQGETLYFSFKKVFRSRSAVQMADRNWANEIKFVTYRSASEAATQQFHIVQKFNEDTYLIAREKMDPDNEGEVVRLLYLRFRLSETNGSYAVVTQSIPQDRSITGSSYGRIWANDACMWNHFVPVVDANGEEHCEIHLTGSSAIGDPRAARTNVLETVMGLLRWENINVGPTLSLTEASRSDGERAGLLPDTTTSIPALHKMRLKSTVALAAISLLVCVDSATTQSYSVVVNNRRDVFSQRFLRSYEMLNEVSEERAGLDALKAGASKLFGSTSLKTFLRQDKNGVDVLNALKFGDDVTAALKHSKMDDLKTYITMFNTKKKPENPLTLIGVFTARYGDDAVARALVEAKKNAAKDPELAKLATELRAELLSKWLKDGQSTGEVFKLLKLNEGGYGALISRKMELLDDYIVKFNTNKQGHETILQTLTTGFGGENKLVSIIAAAKPDPATAKKARALEKELFTKWQGENLDPAGVMKRLKLDDDVEKVLENDNFRTFEKYVTVWNENSLNTKTTVLETLTTKFGDVAVARALVTAREMRETERTALKLQNEQFDGWLKNEMSVDDVFKFLRMKEDGFEAIGSRKLETLDGYIKLFNREKPGDETLLNALTIGFGSETKLAAILLKAKAHKVYPRMEANAKKLQNVLFKKWLDEGLDSVDSVLIQKYKIAAANVDTASDMQKAVAKQFTQVMRRHHSMLRVITVVLLATISISVVSGLTADRNGVSPIRQLRAHVATQEERGITSKLKATAAQFVDAVRMRSWLGKDKSVDDILAQLKLNVKLEDALGSPDLKTLNSYVDLFNKKYPDKQVSLMGTLKAHYGDYIVAEAIISAQGGLAKERAGMLQFLQLKDWFTKGKTVDDIFALLKVADDGPNVLLSWKLDTLDDYTRYFNIKSPERKTSVFKVLKRGYGDDQFAILVSKAMDIPETQKNAAIFQEKLFKQWVKSDIYPDDALTKVFNIPKDKLATAGTREKSIVSEYRKYYDEDLGLDQIPGFVNPRRS</sequence>
<dbReference type="EMBL" id="JASMQC010000013">
    <property type="protein sequence ID" value="KAK1941063.1"/>
    <property type="molecule type" value="Genomic_DNA"/>
</dbReference>
<feature type="region of interest" description="Disordered" evidence="6">
    <location>
        <begin position="438"/>
        <end position="459"/>
    </location>
</feature>
<keyword evidence="4" id="KW-0539">Nucleus</keyword>
<comment type="caution">
    <text evidence="11">The sequence shown here is derived from an EMBL/GenBank/DDBJ whole genome shotgun (WGS) entry which is preliminary data.</text>
</comment>
<proteinExistence type="predicted"/>
<dbReference type="PROSITE" id="PS50217">
    <property type="entry name" value="BZIP"/>
    <property type="match status" value="1"/>
</dbReference>
<feature type="domain" description="BZIP" evidence="8">
    <location>
        <begin position="1336"/>
        <end position="1379"/>
    </location>
</feature>
<dbReference type="SMART" id="SM00717">
    <property type="entry name" value="SANT"/>
    <property type="match status" value="1"/>
</dbReference>
<evidence type="ECO:0000313" key="12">
    <source>
        <dbReference type="Proteomes" id="UP001259832"/>
    </source>
</evidence>
<reference evidence="11" key="1">
    <citation type="submission" date="2023-08" db="EMBL/GenBank/DDBJ databases">
        <title>Reference Genome Resource for the Citrus Pathogen Phytophthora citrophthora.</title>
        <authorList>
            <person name="Moller H."/>
            <person name="Coetzee B."/>
            <person name="Rose L.J."/>
            <person name="Van Niekerk J.M."/>
        </authorList>
    </citation>
    <scope>NUCLEOTIDE SEQUENCE</scope>
    <source>
        <strain evidence="11">STE-U-9442</strain>
    </source>
</reference>
<keyword evidence="5" id="KW-0175">Coiled coil</keyword>
<dbReference type="InterPro" id="IPR001005">
    <property type="entry name" value="SANT/Myb"/>
</dbReference>
<dbReference type="Pfam" id="PF00249">
    <property type="entry name" value="Myb_DNA-binding"/>
    <property type="match status" value="1"/>
</dbReference>
<dbReference type="InterPro" id="IPR007526">
    <property type="entry name" value="SWIRM"/>
</dbReference>
<dbReference type="Gene3D" id="1.10.10.60">
    <property type="entry name" value="Homeodomain-like"/>
    <property type="match status" value="1"/>
</dbReference>
<keyword evidence="3" id="KW-0804">Transcription</keyword>
<feature type="compositionally biased region" description="Polar residues" evidence="6">
    <location>
        <begin position="234"/>
        <end position="254"/>
    </location>
</feature>
<dbReference type="PROSITE" id="PS50934">
    <property type="entry name" value="SWIRM"/>
    <property type="match status" value="1"/>
</dbReference>